<dbReference type="EMBL" id="BPLR01008569">
    <property type="protein sequence ID" value="GIY25688.1"/>
    <property type="molecule type" value="Genomic_DNA"/>
</dbReference>
<name>A0AAV4RTN1_CAEEX</name>
<keyword evidence="2" id="KW-1185">Reference proteome</keyword>
<protein>
    <submittedName>
        <fullName evidence="1">Uncharacterized protein</fullName>
    </submittedName>
</protein>
<sequence length="172" mass="20169">MDMEDMDSYDAQSFLSESQEINLIKPHSYALDAVAKYRKFISWWFFVRNTPRIMASDFRVLLHFMKTCPFPFETFSEDIASLGSIISTFKENYGILRKELISLSKEVESFVTCAVHFDPESPNEFFDMYNDIVMYGCDVLQYFLNCKESLDGYIKVRHKLATSLLFVNFMID</sequence>
<dbReference type="AlphaFoldDB" id="A0AAV4RTN1"/>
<reference evidence="1 2" key="1">
    <citation type="submission" date="2021-06" db="EMBL/GenBank/DDBJ databases">
        <title>Caerostris extrusa draft genome.</title>
        <authorList>
            <person name="Kono N."/>
            <person name="Arakawa K."/>
        </authorList>
    </citation>
    <scope>NUCLEOTIDE SEQUENCE [LARGE SCALE GENOMIC DNA]</scope>
</reference>
<comment type="caution">
    <text evidence="1">The sequence shown here is derived from an EMBL/GenBank/DDBJ whole genome shotgun (WGS) entry which is preliminary data.</text>
</comment>
<dbReference type="Proteomes" id="UP001054945">
    <property type="component" value="Unassembled WGS sequence"/>
</dbReference>
<evidence type="ECO:0000313" key="1">
    <source>
        <dbReference type="EMBL" id="GIY25688.1"/>
    </source>
</evidence>
<organism evidence="1 2">
    <name type="scientific">Caerostris extrusa</name>
    <name type="common">Bark spider</name>
    <name type="synonym">Caerostris bankana</name>
    <dbReference type="NCBI Taxonomy" id="172846"/>
    <lineage>
        <taxon>Eukaryota</taxon>
        <taxon>Metazoa</taxon>
        <taxon>Ecdysozoa</taxon>
        <taxon>Arthropoda</taxon>
        <taxon>Chelicerata</taxon>
        <taxon>Arachnida</taxon>
        <taxon>Araneae</taxon>
        <taxon>Araneomorphae</taxon>
        <taxon>Entelegynae</taxon>
        <taxon>Araneoidea</taxon>
        <taxon>Araneidae</taxon>
        <taxon>Caerostris</taxon>
    </lineage>
</organism>
<evidence type="ECO:0000313" key="2">
    <source>
        <dbReference type="Proteomes" id="UP001054945"/>
    </source>
</evidence>
<gene>
    <name evidence="1" type="ORF">CEXT_583891</name>
</gene>
<proteinExistence type="predicted"/>
<accession>A0AAV4RTN1</accession>